<dbReference type="STRING" id="1619234.SAMN05421730_10565"/>
<keyword evidence="2" id="KW-1185">Reference proteome</keyword>
<evidence type="ECO:0000313" key="2">
    <source>
        <dbReference type="Proteomes" id="UP000199315"/>
    </source>
</evidence>
<dbReference type="Proteomes" id="UP000199315">
    <property type="component" value="Unassembled WGS sequence"/>
</dbReference>
<evidence type="ECO:0000313" key="1">
    <source>
        <dbReference type="EMBL" id="SCP99735.1"/>
    </source>
</evidence>
<sequence length="83" mass="9456">MESVKVYVDVTAEFSKEGVLTPKSFIWKDGKVYEIQRVKDMRRAASMKAGGVGMRYTCVVDGRESYLYYEDNNLWFVEGKAGA</sequence>
<dbReference type="EMBL" id="FMKA01000056">
    <property type="protein sequence ID" value="SCP99735.1"/>
    <property type="molecule type" value="Genomic_DNA"/>
</dbReference>
<name>A0A1D3TYZ2_9FIRM</name>
<protein>
    <submittedName>
        <fullName evidence="1">Uncharacterized protein</fullName>
    </submittedName>
</protein>
<organism evidence="1 2">
    <name type="scientific">Anaerobium acetethylicum</name>
    <dbReference type="NCBI Taxonomy" id="1619234"/>
    <lineage>
        <taxon>Bacteria</taxon>
        <taxon>Bacillati</taxon>
        <taxon>Bacillota</taxon>
        <taxon>Clostridia</taxon>
        <taxon>Lachnospirales</taxon>
        <taxon>Lachnospiraceae</taxon>
        <taxon>Anaerobium</taxon>
    </lineage>
</organism>
<dbReference type="AlphaFoldDB" id="A0A1D3TYZ2"/>
<gene>
    <name evidence="1" type="ORF">SAMN05421730_10565</name>
</gene>
<proteinExistence type="predicted"/>
<accession>A0A1D3TYZ2</accession>
<dbReference type="RefSeq" id="WP_091236999.1">
    <property type="nucleotide sequence ID" value="NZ_FMKA01000056.1"/>
</dbReference>
<dbReference type="OrthoDB" id="1683857at2"/>
<reference evidence="1 2" key="1">
    <citation type="submission" date="2016-09" db="EMBL/GenBank/DDBJ databases">
        <authorList>
            <person name="Capua I."/>
            <person name="De Benedictis P."/>
            <person name="Joannis T."/>
            <person name="Lombin L.H."/>
            <person name="Cattoli G."/>
        </authorList>
    </citation>
    <scope>NUCLEOTIDE SEQUENCE [LARGE SCALE GENOMIC DNA]</scope>
    <source>
        <strain evidence="1 2">GluBS11</strain>
    </source>
</reference>